<dbReference type="GO" id="GO:0140662">
    <property type="term" value="F:ATP-dependent protein folding chaperone"/>
    <property type="evidence" value="ECO:0007669"/>
    <property type="project" value="InterPro"/>
</dbReference>
<dbReference type="InterPro" id="IPR013126">
    <property type="entry name" value="Hsp_70_fam"/>
</dbReference>
<evidence type="ECO:0000256" key="1">
    <source>
        <dbReference type="ARBA" id="ARBA00007381"/>
    </source>
</evidence>
<keyword evidence="2" id="KW-0547">Nucleotide-binding</keyword>
<proteinExistence type="inferred from homology"/>
<reference evidence="4" key="4">
    <citation type="submission" date="2019-03" db="UniProtKB">
        <authorList>
            <consortium name="EnsemblPlants"/>
        </authorList>
    </citation>
    <scope>IDENTIFICATION</scope>
</reference>
<dbReference type="Pfam" id="PF00012">
    <property type="entry name" value="HSP70"/>
    <property type="match status" value="1"/>
</dbReference>
<dbReference type="PROSITE" id="PS00297">
    <property type="entry name" value="HSP70_1"/>
    <property type="match status" value="1"/>
</dbReference>
<evidence type="ECO:0008006" key="6">
    <source>
        <dbReference type="Google" id="ProtNLM"/>
    </source>
</evidence>
<dbReference type="PRINTS" id="PR00301">
    <property type="entry name" value="HEATSHOCK70"/>
</dbReference>
<dbReference type="STRING" id="200361.A0A453DIP9"/>
<reference evidence="5" key="1">
    <citation type="journal article" date="2014" name="Science">
        <title>Ancient hybridizations among the ancestral genomes of bread wheat.</title>
        <authorList>
            <consortium name="International Wheat Genome Sequencing Consortium,"/>
            <person name="Marcussen T."/>
            <person name="Sandve S.R."/>
            <person name="Heier L."/>
            <person name="Spannagl M."/>
            <person name="Pfeifer M."/>
            <person name="Jakobsen K.S."/>
            <person name="Wulff B.B."/>
            <person name="Steuernagel B."/>
            <person name="Mayer K.F."/>
            <person name="Olsen O.A."/>
        </authorList>
    </citation>
    <scope>NUCLEOTIDE SEQUENCE [LARGE SCALE GENOMIC DNA]</scope>
    <source>
        <strain evidence="5">cv. AL8/78</strain>
    </source>
</reference>
<dbReference type="InterPro" id="IPR043129">
    <property type="entry name" value="ATPase_NBD"/>
</dbReference>
<reference evidence="4" key="3">
    <citation type="journal article" date="2017" name="Nature">
        <title>Genome sequence of the progenitor of the wheat D genome Aegilops tauschii.</title>
        <authorList>
            <person name="Luo M.C."/>
            <person name="Gu Y.Q."/>
            <person name="Puiu D."/>
            <person name="Wang H."/>
            <person name="Twardziok S.O."/>
            <person name="Deal K.R."/>
            <person name="Huo N."/>
            <person name="Zhu T."/>
            <person name="Wang L."/>
            <person name="Wang Y."/>
            <person name="McGuire P.E."/>
            <person name="Liu S."/>
            <person name="Long H."/>
            <person name="Ramasamy R.K."/>
            <person name="Rodriguez J.C."/>
            <person name="Van S.L."/>
            <person name="Yuan L."/>
            <person name="Wang Z."/>
            <person name="Xia Z."/>
            <person name="Xiao L."/>
            <person name="Anderson O.D."/>
            <person name="Ouyang S."/>
            <person name="Liang Y."/>
            <person name="Zimin A.V."/>
            <person name="Pertea G."/>
            <person name="Qi P."/>
            <person name="Bennetzen J.L."/>
            <person name="Dai X."/>
            <person name="Dawson M.W."/>
            <person name="Muller H.G."/>
            <person name="Kugler K."/>
            <person name="Rivarola-Duarte L."/>
            <person name="Spannagl M."/>
            <person name="Mayer K.F.X."/>
            <person name="Lu F.H."/>
            <person name="Bevan M.W."/>
            <person name="Leroy P."/>
            <person name="Li P."/>
            <person name="You F.M."/>
            <person name="Sun Q."/>
            <person name="Liu Z."/>
            <person name="Lyons E."/>
            <person name="Wicker T."/>
            <person name="Salzberg S.L."/>
            <person name="Devos K.M."/>
            <person name="Dvorak J."/>
        </authorList>
    </citation>
    <scope>NUCLEOTIDE SEQUENCE [LARGE SCALE GENOMIC DNA]</scope>
    <source>
        <strain evidence="4">cv. AL8/78</strain>
    </source>
</reference>
<dbReference type="SUPFAM" id="SSF53067">
    <property type="entry name" value="Actin-like ATPase domain"/>
    <property type="match status" value="1"/>
</dbReference>
<keyword evidence="5" id="KW-1185">Reference proteome</keyword>
<sequence length="96" mass="10684">MTKGEVPLIGIDLGTTYSYVSVWQQVEIMANDQSNRIPHHALLHRLNQLAMNPTNTVSDHSTKLSCQRGIPFHPSSLVYTFGPGLDSPTLNNCFLF</sequence>
<reference evidence="5" key="2">
    <citation type="journal article" date="2017" name="Nat. Plants">
        <title>The Aegilops tauschii genome reveals multiple impacts of transposons.</title>
        <authorList>
            <person name="Zhao G."/>
            <person name="Zou C."/>
            <person name="Li K."/>
            <person name="Wang K."/>
            <person name="Li T."/>
            <person name="Gao L."/>
            <person name="Zhang X."/>
            <person name="Wang H."/>
            <person name="Yang Z."/>
            <person name="Liu X."/>
            <person name="Jiang W."/>
            <person name="Mao L."/>
            <person name="Kong X."/>
            <person name="Jiao Y."/>
            <person name="Jia J."/>
        </authorList>
    </citation>
    <scope>NUCLEOTIDE SEQUENCE [LARGE SCALE GENOMIC DNA]</scope>
    <source>
        <strain evidence="5">cv. AL8/78</strain>
    </source>
</reference>
<comment type="similarity">
    <text evidence="1">Belongs to the heat shock protein 70 family.</text>
</comment>
<evidence type="ECO:0000313" key="4">
    <source>
        <dbReference type="EnsemblPlants" id="AET2Gv21257700.4"/>
    </source>
</evidence>
<reference evidence="4" key="5">
    <citation type="journal article" date="2021" name="G3 (Bethesda)">
        <title>Aegilops tauschii genome assembly Aet v5.0 features greater sequence contiguity and improved annotation.</title>
        <authorList>
            <person name="Wang L."/>
            <person name="Zhu T."/>
            <person name="Rodriguez J.C."/>
            <person name="Deal K.R."/>
            <person name="Dubcovsky J."/>
            <person name="McGuire P.E."/>
            <person name="Lux T."/>
            <person name="Spannagl M."/>
            <person name="Mayer K.F.X."/>
            <person name="Baldrich P."/>
            <person name="Meyers B.C."/>
            <person name="Huo N."/>
            <person name="Gu Y.Q."/>
            <person name="Zhou H."/>
            <person name="Devos K.M."/>
            <person name="Bennetzen J.L."/>
            <person name="Unver T."/>
            <person name="Budak H."/>
            <person name="Gulick P.J."/>
            <person name="Galiba G."/>
            <person name="Kalapos B."/>
            <person name="Nelson D.R."/>
            <person name="Li P."/>
            <person name="You F.M."/>
            <person name="Luo M.C."/>
            <person name="Dvorak J."/>
        </authorList>
    </citation>
    <scope>NUCLEOTIDE SEQUENCE [LARGE SCALE GENOMIC DNA]</scope>
    <source>
        <strain evidence="4">cv. AL8/78</strain>
    </source>
</reference>
<dbReference type="AlphaFoldDB" id="A0A453DIP9"/>
<organism evidence="4 5">
    <name type="scientific">Aegilops tauschii subsp. strangulata</name>
    <name type="common">Goatgrass</name>
    <dbReference type="NCBI Taxonomy" id="200361"/>
    <lineage>
        <taxon>Eukaryota</taxon>
        <taxon>Viridiplantae</taxon>
        <taxon>Streptophyta</taxon>
        <taxon>Embryophyta</taxon>
        <taxon>Tracheophyta</taxon>
        <taxon>Spermatophyta</taxon>
        <taxon>Magnoliopsida</taxon>
        <taxon>Liliopsida</taxon>
        <taxon>Poales</taxon>
        <taxon>Poaceae</taxon>
        <taxon>BOP clade</taxon>
        <taxon>Pooideae</taxon>
        <taxon>Triticodae</taxon>
        <taxon>Triticeae</taxon>
        <taxon>Triticinae</taxon>
        <taxon>Aegilops</taxon>
    </lineage>
</organism>
<evidence type="ECO:0000256" key="2">
    <source>
        <dbReference type="ARBA" id="ARBA00022741"/>
    </source>
</evidence>
<dbReference type="GO" id="GO:0005524">
    <property type="term" value="F:ATP binding"/>
    <property type="evidence" value="ECO:0007669"/>
    <property type="project" value="UniProtKB-KW"/>
</dbReference>
<protein>
    <recommendedName>
        <fullName evidence="6">Heat shock 70 kDa protein</fullName>
    </recommendedName>
</protein>
<dbReference type="InterPro" id="IPR018181">
    <property type="entry name" value="Heat_shock_70_CS"/>
</dbReference>
<dbReference type="Gene3D" id="3.30.420.40">
    <property type="match status" value="1"/>
</dbReference>
<keyword evidence="3" id="KW-0067">ATP-binding</keyword>
<dbReference type="Proteomes" id="UP000015105">
    <property type="component" value="Chromosome 2D"/>
</dbReference>
<evidence type="ECO:0000313" key="5">
    <source>
        <dbReference type="Proteomes" id="UP000015105"/>
    </source>
</evidence>
<dbReference type="FunFam" id="3.30.420.40:FF:000028">
    <property type="entry name" value="heat shock 70 kDa protein-like"/>
    <property type="match status" value="1"/>
</dbReference>
<evidence type="ECO:0000256" key="3">
    <source>
        <dbReference type="ARBA" id="ARBA00022840"/>
    </source>
</evidence>
<name>A0A453DIP9_AEGTS</name>
<dbReference type="EnsemblPlants" id="AET2Gv21257700.4">
    <property type="protein sequence ID" value="AET2Gv21257700.4"/>
    <property type="gene ID" value="AET2Gv21257700"/>
</dbReference>
<accession>A0A453DIP9</accession>
<dbReference type="Gramene" id="AET2Gv21257700.4">
    <property type="protein sequence ID" value="AET2Gv21257700.4"/>
    <property type="gene ID" value="AET2Gv21257700"/>
</dbReference>